<accession>C5R9H2</accession>
<organism evidence="1 2">
    <name type="scientific">Weissella paramesenteroides ATCC 33313</name>
    <dbReference type="NCBI Taxonomy" id="585506"/>
    <lineage>
        <taxon>Bacteria</taxon>
        <taxon>Bacillati</taxon>
        <taxon>Bacillota</taxon>
        <taxon>Bacilli</taxon>
        <taxon>Lactobacillales</taxon>
        <taxon>Lactobacillaceae</taxon>
        <taxon>Weissella</taxon>
    </lineage>
</organism>
<sequence>MGVQVGELIKSNNFVLEETLQTYISLAIVIYLEVQVYFQIKRETN</sequence>
<gene>
    <name evidence="1" type="ORF">HMPREF0877_0617</name>
</gene>
<dbReference type="AlphaFoldDB" id="C5R9H2"/>
<comment type="caution">
    <text evidence="1">The sequence shown here is derived from an EMBL/GenBank/DDBJ whole genome shotgun (WGS) entry which is preliminary data.</text>
</comment>
<dbReference type="Proteomes" id="UP000004528">
    <property type="component" value="Unassembled WGS sequence"/>
</dbReference>
<name>C5R9H2_WEIPA</name>
<dbReference type="HOGENOM" id="CLU_3206927_0_0_9"/>
<protein>
    <submittedName>
        <fullName evidence="1">Uncharacterized protein</fullName>
    </submittedName>
</protein>
<keyword evidence="2" id="KW-1185">Reference proteome</keyword>
<proteinExistence type="predicted"/>
<dbReference type="EMBL" id="ACKU01000008">
    <property type="protein sequence ID" value="EER75072.1"/>
    <property type="molecule type" value="Genomic_DNA"/>
</dbReference>
<reference evidence="1 2" key="1">
    <citation type="submission" date="2009-04" db="EMBL/GenBank/DDBJ databases">
        <authorList>
            <person name="Qin X."/>
            <person name="Bachman B."/>
            <person name="Battles P."/>
            <person name="Bell A."/>
            <person name="Bess C."/>
            <person name="Bickham C."/>
            <person name="Chaboub L."/>
            <person name="Chen D."/>
            <person name="Coyle M."/>
            <person name="Deiros D.R."/>
            <person name="Dinh H."/>
            <person name="Forbes L."/>
            <person name="Fowler G."/>
            <person name="Francisco L."/>
            <person name="Fu Q."/>
            <person name="Gubbala S."/>
            <person name="Hale W."/>
            <person name="Han Y."/>
            <person name="Hemphill L."/>
            <person name="Highlander S.K."/>
            <person name="Hirani K."/>
            <person name="Hogues M."/>
            <person name="Jackson L."/>
            <person name="Jakkamsetti A."/>
            <person name="Javaid M."/>
            <person name="Jiang H."/>
            <person name="Korchina V."/>
            <person name="Kovar C."/>
            <person name="Lara F."/>
            <person name="Lee S."/>
            <person name="Mata R."/>
            <person name="Mathew T."/>
            <person name="Moen C."/>
            <person name="Morales K."/>
            <person name="Munidasa M."/>
            <person name="Nazareth L."/>
            <person name="Ngo R."/>
            <person name="Nguyen L."/>
            <person name="Okwuonu G."/>
            <person name="Ongeri F."/>
            <person name="Patil S."/>
            <person name="Petrosino J."/>
            <person name="Pham C."/>
            <person name="Pham P."/>
            <person name="Pu L.-L."/>
            <person name="Puazo M."/>
            <person name="Raj R."/>
            <person name="Reid J."/>
            <person name="Rouhana J."/>
            <person name="Saada N."/>
            <person name="Shang Y."/>
            <person name="Simmons D."/>
            <person name="Thornton R."/>
            <person name="Warren J."/>
            <person name="Weissenberger G."/>
            <person name="Zhang J."/>
            <person name="Zhang L."/>
            <person name="Zhou C."/>
            <person name="Zhu D."/>
            <person name="Muzny D."/>
            <person name="Worley K."/>
            <person name="Gibbs R."/>
        </authorList>
    </citation>
    <scope>NUCLEOTIDE SEQUENCE [LARGE SCALE GENOMIC DNA]</scope>
    <source>
        <strain evidence="1 2">ATCC 33313</strain>
    </source>
</reference>
<evidence type="ECO:0000313" key="2">
    <source>
        <dbReference type="Proteomes" id="UP000004528"/>
    </source>
</evidence>
<evidence type="ECO:0000313" key="1">
    <source>
        <dbReference type="EMBL" id="EER75072.1"/>
    </source>
</evidence>